<keyword evidence="3 5" id="KW-0067">ATP-binding</keyword>
<dbReference type="PROSITE" id="PS50893">
    <property type="entry name" value="ABC_TRANSPORTER_2"/>
    <property type="match status" value="1"/>
</dbReference>
<proteinExistence type="predicted"/>
<feature type="domain" description="ABC transporter" evidence="4">
    <location>
        <begin position="3"/>
        <end position="227"/>
    </location>
</feature>
<dbReference type="SUPFAM" id="SSF52540">
    <property type="entry name" value="P-loop containing nucleoside triphosphate hydrolases"/>
    <property type="match status" value="1"/>
</dbReference>
<evidence type="ECO:0000256" key="3">
    <source>
        <dbReference type="ARBA" id="ARBA00022840"/>
    </source>
</evidence>
<dbReference type="Gene3D" id="3.40.50.300">
    <property type="entry name" value="P-loop containing nucleotide triphosphate hydrolases"/>
    <property type="match status" value="1"/>
</dbReference>
<protein>
    <submittedName>
        <fullName evidence="5">ABC transporter ATP-binding protein</fullName>
    </submittedName>
</protein>
<dbReference type="SMART" id="SM00382">
    <property type="entry name" value="AAA"/>
    <property type="match status" value="1"/>
</dbReference>
<dbReference type="Pfam" id="PF12399">
    <property type="entry name" value="BCA_ABC_TP_C"/>
    <property type="match status" value="1"/>
</dbReference>
<dbReference type="InterPro" id="IPR003593">
    <property type="entry name" value="AAA+_ATPase"/>
</dbReference>
<dbReference type="InterPro" id="IPR003439">
    <property type="entry name" value="ABC_transporter-like_ATP-bd"/>
</dbReference>
<evidence type="ECO:0000313" key="5">
    <source>
        <dbReference type="EMBL" id="MFB9199675.1"/>
    </source>
</evidence>
<dbReference type="InterPro" id="IPR032823">
    <property type="entry name" value="BCA_ABC_TP_C"/>
</dbReference>
<evidence type="ECO:0000313" key="6">
    <source>
        <dbReference type="Proteomes" id="UP001589647"/>
    </source>
</evidence>
<name>A0ABV5I6I3_9ACTN</name>
<keyword evidence="6" id="KW-1185">Reference proteome</keyword>
<sequence length="229" mass="24086">MRLEIEDLRVRFGGVRPLDGVTLTFDSGLCGLIGPNGAGKTTLFNVLSGFVRPVSGRITAGGTDLLALAPHRRARWGLRRTFQQEQVVAELSAAGNLRLAADHLGGPDEGLLGFCGLEDPARPAGELTLLERRRLELARALVGTPRIVLLDEPAAGLSETESRALAEVVVAVPEKFGALVVLIEHDVALVGEVCATTAVLDFGRLIAAGPTAAVLADERVRAAYLGEAP</sequence>
<accession>A0ABV5I6I3</accession>
<dbReference type="InterPro" id="IPR027417">
    <property type="entry name" value="P-loop_NTPase"/>
</dbReference>
<dbReference type="RefSeq" id="WP_125637687.1">
    <property type="nucleotide sequence ID" value="NZ_BMRC01000001.1"/>
</dbReference>
<comment type="caution">
    <text evidence="5">The sequence shown here is derived from an EMBL/GenBank/DDBJ whole genome shotgun (WGS) entry which is preliminary data.</text>
</comment>
<evidence type="ECO:0000256" key="2">
    <source>
        <dbReference type="ARBA" id="ARBA00022741"/>
    </source>
</evidence>
<reference evidence="5 6" key="1">
    <citation type="submission" date="2024-09" db="EMBL/GenBank/DDBJ databases">
        <authorList>
            <person name="Sun Q."/>
            <person name="Mori K."/>
        </authorList>
    </citation>
    <scope>NUCLEOTIDE SEQUENCE [LARGE SCALE GENOMIC DNA]</scope>
    <source>
        <strain evidence="5 6">CCM 3426</strain>
    </source>
</reference>
<dbReference type="Pfam" id="PF00005">
    <property type="entry name" value="ABC_tran"/>
    <property type="match status" value="1"/>
</dbReference>
<keyword evidence="2" id="KW-0547">Nucleotide-binding</keyword>
<dbReference type="InterPro" id="IPR051120">
    <property type="entry name" value="ABC_AA/LPS_Transport"/>
</dbReference>
<dbReference type="EMBL" id="JBHMEI010000001">
    <property type="protein sequence ID" value="MFB9199675.1"/>
    <property type="molecule type" value="Genomic_DNA"/>
</dbReference>
<dbReference type="PANTHER" id="PTHR45772">
    <property type="entry name" value="CONSERVED COMPONENT OF ABC TRANSPORTER FOR NATURAL AMINO ACIDS-RELATED"/>
    <property type="match status" value="1"/>
</dbReference>
<keyword evidence="1" id="KW-0813">Transport</keyword>
<dbReference type="Proteomes" id="UP001589647">
    <property type="component" value="Unassembled WGS sequence"/>
</dbReference>
<organism evidence="5 6">
    <name type="scientific">Nonomuraea spiralis</name>
    <dbReference type="NCBI Taxonomy" id="46182"/>
    <lineage>
        <taxon>Bacteria</taxon>
        <taxon>Bacillati</taxon>
        <taxon>Actinomycetota</taxon>
        <taxon>Actinomycetes</taxon>
        <taxon>Streptosporangiales</taxon>
        <taxon>Streptosporangiaceae</taxon>
        <taxon>Nonomuraea</taxon>
    </lineage>
</organism>
<gene>
    <name evidence="5" type="ORF">ACFFV7_00610</name>
</gene>
<evidence type="ECO:0000259" key="4">
    <source>
        <dbReference type="PROSITE" id="PS50893"/>
    </source>
</evidence>
<dbReference type="GO" id="GO:0005524">
    <property type="term" value="F:ATP binding"/>
    <property type="evidence" value="ECO:0007669"/>
    <property type="project" value="UniProtKB-KW"/>
</dbReference>
<evidence type="ECO:0000256" key="1">
    <source>
        <dbReference type="ARBA" id="ARBA00022448"/>
    </source>
</evidence>